<reference evidence="3" key="1">
    <citation type="journal article" date="2019" name="Int. J. Syst. Evol. Microbiol.">
        <title>The Global Catalogue of Microorganisms (GCM) 10K type strain sequencing project: providing services to taxonomists for standard genome sequencing and annotation.</title>
        <authorList>
            <consortium name="The Broad Institute Genomics Platform"/>
            <consortium name="The Broad Institute Genome Sequencing Center for Infectious Disease"/>
            <person name="Wu L."/>
            <person name="Ma J."/>
        </authorList>
    </citation>
    <scope>NUCLEOTIDE SEQUENCE [LARGE SCALE GENOMIC DNA]</scope>
    <source>
        <strain evidence="3">JCM 17975</strain>
    </source>
</reference>
<organism evidence="2 3">
    <name type="scientific">Promicromonospora umidemergens</name>
    <dbReference type="NCBI Taxonomy" id="629679"/>
    <lineage>
        <taxon>Bacteria</taxon>
        <taxon>Bacillati</taxon>
        <taxon>Actinomycetota</taxon>
        <taxon>Actinomycetes</taxon>
        <taxon>Micrococcales</taxon>
        <taxon>Promicromonosporaceae</taxon>
        <taxon>Promicromonospora</taxon>
    </lineage>
</organism>
<dbReference type="Proteomes" id="UP001500843">
    <property type="component" value="Unassembled WGS sequence"/>
</dbReference>
<accession>A0ABP8Y2W0</accession>
<dbReference type="EMBL" id="BAABHM010000032">
    <property type="protein sequence ID" value="GAA4720144.1"/>
    <property type="molecule type" value="Genomic_DNA"/>
</dbReference>
<comment type="caution">
    <text evidence="2">The sequence shown here is derived from an EMBL/GenBank/DDBJ whole genome shotgun (WGS) entry which is preliminary data.</text>
</comment>
<evidence type="ECO:0000313" key="3">
    <source>
        <dbReference type="Proteomes" id="UP001500843"/>
    </source>
</evidence>
<gene>
    <name evidence="2" type="ORF">GCM10023198_50200</name>
</gene>
<evidence type="ECO:0000313" key="2">
    <source>
        <dbReference type="EMBL" id="GAA4720144.1"/>
    </source>
</evidence>
<dbReference type="RefSeq" id="WP_253872478.1">
    <property type="nucleotide sequence ID" value="NZ_BAABHM010000032.1"/>
</dbReference>
<sequence>MNHDRPTGTPVPGTRPEGRTRHDAQHDALAEQIAAALRSREPAAADTAALTQRIAARVGAAADGRSGAATPFVRRAGFIAVTGVVASALGVVGAATAAATDPYTEFAATVDGIAHAVGVDWSSMPDGYTREQYEAFWGAEYSYEDQVKLEEIWALDSTETKARAGQMILDGKELPFEPGRYTTPEPSVADTAAAHAFIDAGYDADDAEALSDLWETDFVEAKVRAGRMLLDGETPPLP</sequence>
<evidence type="ECO:0000256" key="1">
    <source>
        <dbReference type="SAM" id="MobiDB-lite"/>
    </source>
</evidence>
<name>A0ABP8Y2W0_9MICO</name>
<proteinExistence type="predicted"/>
<protein>
    <submittedName>
        <fullName evidence="2">Uncharacterized protein</fullName>
    </submittedName>
</protein>
<feature type="region of interest" description="Disordered" evidence="1">
    <location>
        <begin position="1"/>
        <end position="25"/>
    </location>
</feature>
<keyword evidence="3" id="KW-1185">Reference proteome</keyword>
<feature type="compositionally biased region" description="Basic and acidic residues" evidence="1">
    <location>
        <begin position="16"/>
        <end position="25"/>
    </location>
</feature>